<name>A0ABS5KZ65_9ACTN</name>
<dbReference type="InterPro" id="IPR001940">
    <property type="entry name" value="Peptidase_S1C"/>
</dbReference>
<evidence type="ECO:0000256" key="1">
    <source>
        <dbReference type="ARBA" id="ARBA00022670"/>
    </source>
</evidence>
<keyword evidence="7" id="KW-1185">Reference proteome</keyword>
<dbReference type="InterPro" id="IPR036034">
    <property type="entry name" value="PDZ_sf"/>
</dbReference>
<dbReference type="Pfam" id="PF13365">
    <property type="entry name" value="Trypsin_2"/>
    <property type="match status" value="1"/>
</dbReference>
<feature type="chain" id="PRO_5047251800" evidence="4">
    <location>
        <begin position="31"/>
        <end position="367"/>
    </location>
</feature>
<dbReference type="InterPro" id="IPR051201">
    <property type="entry name" value="Chloro_Bact_Ser_Proteases"/>
</dbReference>
<proteinExistence type="predicted"/>
<sequence length="367" mass="35180">MNQRANKGAAAAAAVSVLLLAAAGCGSSKAKSSDSAPAAASSSSPTPSASASAQTADQLQSDYEQVVSNVLPSVVQISTSSGLGSGVVYDAKGDIVTNAHVVSGATSFQVTQPTGGQPLTASLVGSYPAGDIAVIRVGSGGGTLKPAKFGDSTKLRVGQVVLAMGSPLGLTGTVTEGIVSALGRTVTSNDGSSGGGAAITVGDAIQTSAAINNGNSGGALVDLSSEVVGIPSAAALNPELGNSAAPGIGFAIPTATATQIADQLIASGKVTDSGRAGLGVKVIGVVDNNGQPAGVGIAELEPNSAAGNAGLKVGDVITAVNGSSTPDLTTLSQVLVSLKPGQQVPVAYTAPDGSKHTATVTLGTLNG</sequence>
<dbReference type="PROSITE" id="PS50106">
    <property type="entry name" value="PDZ"/>
    <property type="match status" value="1"/>
</dbReference>
<keyword evidence="4" id="KW-0732">Signal</keyword>
<keyword evidence="1" id="KW-0645">Protease</keyword>
<dbReference type="Pfam" id="PF00595">
    <property type="entry name" value="PDZ"/>
    <property type="match status" value="1"/>
</dbReference>
<dbReference type="SUPFAM" id="SSF50494">
    <property type="entry name" value="Trypsin-like serine proteases"/>
    <property type="match status" value="1"/>
</dbReference>
<evidence type="ECO:0000313" key="7">
    <source>
        <dbReference type="Proteomes" id="UP000730482"/>
    </source>
</evidence>
<feature type="signal peptide" evidence="4">
    <location>
        <begin position="1"/>
        <end position="30"/>
    </location>
</feature>
<evidence type="ECO:0000313" key="6">
    <source>
        <dbReference type="EMBL" id="MBS2551382.1"/>
    </source>
</evidence>
<dbReference type="SMART" id="SM00228">
    <property type="entry name" value="PDZ"/>
    <property type="match status" value="1"/>
</dbReference>
<dbReference type="InterPro" id="IPR001478">
    <property type="entry name" value="PDZ"/>
</dbReference>
<gene>
    <name evidence="6" type="ORF">KGQ19_31385</name>
</gene>
<dbReference type="Gene3D" id="2.40.10.120">
    <property type="match status" value="1"/>
</dbReference>
<evidence type="ECO:0000256" key="4">
    <source>
        <dbReference type="SAM" id="SignalP"/>
    </source>
</evidence>
<keyword evidence="2" id="KW-0378">Hydrolase</keyword>
<comment type="caution">
    <text evidence="6">The sequence shown here is derived from an EMBL/GenBank/DDBJ whole genome shotgun (WGS) entry which is preliminary data.</text>
</comment>
<protein>
    <submittedName>
        <fullName evidence="6">Trypsin-like peptidase domain-containing protein</fullName>
    </submittedName>
</protein>
<accession>A0ABS5KZ65</accession>
<dbReference type="PANTHER" id="PTHR43343">
    <property type="entry name" value="PEPTIDASE S12"/>
    <property type="match status" value="1"/>
</dbReference>
<dbReference type="EMBL" id="JAAFYZ010000137">
    <property type="protein sequence ID" value="MBS2551382.1"/>
    <property type="molecule type" value="Genomic_DNA"/>
</dbReference>
<feature type="domain" description="PDZ" evidence="5">
    <location>
        <begin position="264"/>
        <end position="329"/>
    </location>
</feature>
<evidence type="ECO:0000256" key="3">
    <source>
        <dbReference type="SAM" id="MobiDB-lite"/>
    </source>
</evidence>
<evidence type="ECO:0000259" key="5">
    <source>
        <dbReference type="PROSITE" id="PS50106"/>
    </source>
</evidence>
<dbReference type="PROSITE" id="PS51257">
    <property type="entry name" value="PROKAR_LIPOPROTEIN"/>
    <property type="match status" value="1"/>
</dbReference>
<dbReference type="InterPro" id="IPR009003">
    <property type="entry name" value="Peptidase_S1_PA"/>
</dbReference>
<feature type="region of interest" description="Disordered" evidence="3">
    <location>
        <begin position="27"/>
        <end position="57"/>
    </location>
</feature>
<evidence type="ECO:0000256" key="2">
    <source>
        <dbReference type="ARBA" id="ARBA00022801"/>
    </source>
</evidence>
<dbReference type="Proteomes" id="UP000730482">
    <property type="component" value="Unassembled WGS sequence"/>
</dbReference>
<dbReference type="RefSeq" id="WP_212015853.1">
    <property type="nucleotide sequence ID" value="NZ_JAAFYZ010000137.1"/>
</dbReference>
<reference evidence="6 7" key="1">
    <citation type="submission" date="2020-02" db="EMBL/GenBank/DDBJ databases">
        <title>Acidophilic actinobacteria isolated from forest soil.</title>
        <authorList>
            <person name="Golinska P."/>
        </authorList>
    </citation>
    <scope>NUCLEOTIDE SEQUENCE [LARGE SCALE GENOMIC DNA]</scope>
    <source>
        <strain evidence="6 7">NL8</strain>
    </source>
</reference>
<dbReference type="PANTHER" id="PTHR43343:SF3">
    <property type="entry name" value="PROTEASE DO-LIKE 8, CHLOROPLASTIC"/>
    <property type="match status" value="1"/>
</dbReference>
<organism evidence="6 7">
    <name type="scientific">Catenulispora pinistramenti</name>
    <dbReference type="NCBI Taxonomy" id="2705254"/>
    <lineage>
        <taxon>Bacteria</taxon>
        <taxon>Bacillati</taxon>
        <taxon>Actinomycetota</taxon>
        <taxon>Actinomycetes</taxon>
        <taxon>Catenulisporales</taxon>
        <taxon>Catenulisporaceae</taxon>
        <taxon>Catenulispora</taxon>
    </lineage>
</organism>
<dbReference type="Gene3D" id="2.30.42.10">
    <property type="match status" value="1"/>
</dbReference>
<dbReference type="PRINTS" id="PR00834">
    <property type="entry name" value="PROTEASES2C"/>
</dbReference>
<dbReference type="SUPFAM" id="SSF50156">
    <property type="entry name" value="PDZ domain-like"/>
    <property type="match status" value="1"/>
</dbReference>